<keyword evidence="1" id="KW-0812">Transmembrane</keyword>
<dbReference type="EMBL" id="OY882870">
    <property type="protein sequence ID" value="CAK6435780.1"/>
    <property type="molecule type" value="Genomic_DNA"/>
</dbReference>
<sequence>MCFLISVTRSLDCKVILLHFTLWCLVPFGASLSIALRYYMLKIVFTHWHQTWFFSPVFTEYLEGLSQATMCAGPPGPDRIGKRGCVATQSPWLACVPVEGWIEEWTSKVTPTSTCLHPAQCAGLLGLSSKRQSSSWMVLSGFPVSVVATLTL</sequence>
<keyword evidence="3" id="KW-1185">Reference proteome</keyword>
<proteinExistence type="predicted"/>
<feature type="transmembrane region" description="Helical" evidence="1">
    <location>
        <begin position="20"/>
        <end position="40"/>
    </location>
</feature>
<evidence type="ECO:0000313" key="2">
    <source>
        <dbReference type="EMBL" id="CAK6435780.1"/>
    </source>
</evidence>
<evidence type="ECO:0000313" key="3">
    <source>
        <dbReference type="Proteomes" id="UP001314169"/>
    </source>
</evidence>
<keyword evidence="1" id="KW-1133">Transmembrane helix</keyword>
<evidence type="ECO:0000256" key="1">
    <source>
        <dbReference type="SAM" id="Phobius"/>
    </source>
</evidence>
<keyword evidence="1" id="KW-0472">Membrane</keyword>
<name>A0ABN9ZBS5_PIPNA</name>
<gene>
    <name evidence="2" type="ORF">MPIPNATIZW_LOCUS4086</name>
</gene>
<accession>A0ABN9ZBS5</accession>
<dbReference type="Proteomes" id="UP001314169">
    <property type="component" value="Chromosome 13"/>
</dbReference>
<protein>
    <submittedName>
        <fullName evidence="2">Uncharacterized protein</fullName>
    </submittedName>
</protein>
<reference evidence="2" key="1">
    <citation type="submission" date="2023-12" db="EMBL/GenBank/DDBJ databases">
        <authorList>
            <person name="Brown T."/>
        </authorList>
    </citation>
    <scope>NUCLEOTIDE SEQUENCE</scope>
</reference>
<organism evidence="2 3">
    <name type="scientific">Pipistrellus nathusii</name>
    <name type="common">Nathusius' pipistrelle</name>
    <dbReference type="NCBI Taxonomy" id="59473"/>
    <lineage>
        <taxon>Eukaryota</taxon>
        <taxon>Metazoa</taxon>
        <taxon>Chordata</taxon>
        <taxon>Craniata</taxon>
        <taxon>Vertebrata</taxon>
        <taxon>Euteleostomi</taxon>
        <taxon>Mammalia</taxon>
        <taxon>Eutheria</taxon>
        <taxon>Laurasiatheria</taxon>
        <taxon>Chiroptera</taxon>
        <taxon>Yangochiroptera</taxon>
        <taxon>Vespertilionidae</taxon>
        <taxon>Pipistrellus</taxon>
    </lineage>
</organism>